<dbReference type="KEGG" id="abp:AGABI1DRAFT115635"/>
<dbReference type="GeneID" id="18824801"/>
<evidence type="ECO:0000313" key="3">
    <source>
        <dbReference type="Proteomes" id="UP000008493"/>
    </source>
</evidence>
<dbReference type="AlphaFoldDB" id="K5XPU3"/>
<dbReference type="HOGENOM" id="CLU_1664840_0_0_1"/>
<keyword evidence="3" id="KW-1185">Reference proteome</keyword>
<dbReference type="OMA" id="DPIMPSA"/>
<sequence>MSAKGLPPAVRLDPLPPGMTCPSGNIHFNGSHTTTSTCTSDNSRLYYPQPHTQTSARGLTPIIITPESSSRPHTPAAGSSDRGSTPILRTLTTPGTTRRQAKKIKFEVKVEPVELDPIMPSAKRRKAMAVSMDNEDEGIRVLQLPPTPCMTPVLRPVDS</sequence>
<protein>
    <submittedName>
        <fullName evidence="2">Uncharacterized protein</fullName>
    </submittedName>
</protein>
<organism evidence="2 3">
    <name type="scientific">Agaricus bisporus var. burnettii (strain JB137-S8 / ATCC MYA-4627 / FGSC 10392)</name>
    <name type="common">White button mushroom</name>
    <dbReference type="NCBI Taxonomy" id="597362"/>
    <lineage>
        <taxon>Eukaryota</taxon>
        <taxon>Fungi</taxon>
        <taxon>Dikarya</taxon>
        <taxon>Basidiomycota</taxon>
        <taxon>Agaricomycotina</taxon>
        <taxon>Agaricomycetes</taxon>
        <taxon>Agaricomycetidae</taxon>
        <taxon>Agaricales</taxon>
        <taxon>Agaricineae</taxon>
        <taxon>Agaricaceae</taxon>
        <taxon>Agaricus</taxon>
    </lineage>
</organism>
<accession>K5XPU3</accession>
<dbReference type="InParanoid" id="K5XPU3"/>
<evidence type="ECO:0000256" key="1">
    <source>
        <dbReference type="SAM" id="MobiDB-lite"/>
    </source>
</evidence>
<name>K5XPU3_AGABU</name>
<dbReference type="RefSeq" id="XP_007332655.1">
    <property type="nucleotide sequence ID" value="XM_007332593.1"/>
</dbReference>
<gene>
    <name evidence="2" type="ORF">AGABI1DRAFT_115635</name>
</gene>
<feature type="compositionally biased region" description="Low complexity" evidence="1">
    <location>
        <begin position="85"/>
        <end position="98"/>
    </location>
</feature>
<reference evidence="3" key="1">
    <citation type="journal article" date="2012" name="Proc. Natl. Acad. Sci. U.S.A.">
        <title>Genome sequence of the button mushroom Agaricus bisporus reveals mechanisms governing adaptation to a humic-rich ecological niche.</title>
        <authorList>
            <person name="Morin E."/>
            <person name="Kohler A."/>
            <person name="Baker A.R."/>
            <person name="Foulongne-Oriol M."/>
            <person name="Lombard V."/>
            <person name="Nagy L.G."/>
            <person name="Ohm R.A."/>
            <person name="Patyshakuliyeva A."/>
            <person name="Brun A."/>
            <person name="Aerts A.L."/>
            <person name="Bailey A.M."/>
            <person name="Billette C."/>
            <person name="Coutinho P.M."/>
            <person name="Deakin G."/>
            <person name="Doddapaneni H."/>
            <person name="Floudas D."/>
            <person name="Grimwood J."/>
            <person name="Hilden K."/>
            <person name="Kuees U."/>
            <person name="LaButti K.M."/>
            <person name="Lapidus A."/>
            <person name="Lindquist E.A."/>
            <person name="Lucas S.M."/>
            <person name="Murat C."/>
            <person name="Riley R.W."/>
            <person name="Salamov A.A."/>
            <person name="Schmutz J."/>
            <person name="Subramanian V."/>
            <person name="Woesten H.A.B."/>
            <person name="Xu J."/>
            <person name="Eastwood D.C."/>
            <person name="Foster G.D."/>
            <person name="Sonnenberg A.S."/>
            <person name="Cullen D."/>
            <person name="de Vries R.P."/>
            <person name="Lundell T."/>
            <person name="Hibbett D.S."/>
            <person name="Henrissat B."/>
            <person name="Burton K.S."/>
            <person name="Kerrigan R.W."/>
            <person name="Challen M.P."/>
            <person name="Grigoriev I.V."/>
            <person name="Martin F."/>
        </authorList>
    </citation>
    <scope>NUCLEOTIDE SEQUENCE [LARGE SCALE GENOMIC DNA]</scope>
    <source>
        <strain evidence="3">JB137-S8 / ATCC MYA-4627 / FGSC 10392</strain>
    </source>
</reference>
<feature type="region of interest" description="Disordered" evidence="1">
    <location>
        <begin position="50"/>
        <end position="100"/>
    </location>
</feature>
<dbReference type="OrthoDB" id="3057753at2759"/>
<feature type="non-terminal residue" evidence="2">
    <location>
        <position position="1"/>
    </location>
</feature>
<dbReference type="EMBL" id="JH971400">
    <property type="protein sequence ID" value="EKM76755.1"/>
    <property type="molecule type" value="Genomic_DNA"/>
</dbReference>
<evidence type="ECO:0000313" key="2">
    <source>
        <dbReference type="EMBL" id="EKM76755.1"/>
    </source>
</evidence>
<dbReference type="Proteomes" id="UP000008493">
    <property type="component" value="Unassembled WGS sequence"/>
</dbReference>
<proteinExistence type="predicted"/>